<dbReference type="InterPro" id="IPR036291">
    <property type="entry name" value="NAD(P)-bd_dom_sf"/>
</dbReference>
<protein>
    <recommendedName>
        <fullName evidence="10">Short-chain dehydrogenase/reductase 3</fullName>
    </recommendedName>
    <alternativeName>
        <fullName evidence="11">Retinal short-chain dehydrogenase/reductase 1</fullName>
    </alternativeName>
</protein>
<keyword evidence="5" id="KW-1133">Transmembrane helix</keyword>
<dbReference type="PRINTS" id="PR00081">
    <property type="entry name" value="GDHRDH"/>
</dbReference>
<evidence type="ECO:0000256" key="1">
    <source>
        <dbReference type="ARBA" id="ARBA00004141"/>
    </source>
</evidence>
<sequence length="376" mass="41563">MPIRNGWLPREGLTSDPIGRFLKKTAFNPAFTILFILLARYTKKGNDLSILHETSYSGIRKLFYIGLIRWVSGYLDNGVLDNWTADTYKWDKEIVLITGGAGGIGGKVVQLLAERGITVVVLDVIPMTFQTTSNVHYYPCDITSPSTLSSIASQIRKDVGDPTIVINNAGVIRGKSILHSSEKDVRFTFEVNVLAHYWIVKEFLPSLISNNHGMVVTVASNTAYVTVPNMVDYAASKAASLAFHEGLTAELTTRYNAPKVRTVVVNQGYTKTPLFDGYYNDSKFLLPTLEVDSVAEAIVKQVLSGHSGQVILPGFASFLTFFRGLPHWFQKSARGQAGGYMKKWNGRQVIDLEKWKKEESSGNETASTVLVPPSDE</sequence>
<dbReference type="GO" id="GO:0016020">
    <property type="term" value="C:membrane"/>
    <property type="evidence" value="ECO:0007669"/>
    <property type="project" value="UniProtKB-SubCell"/>
</dbReference>
<dbReference type="EMBL" id="QGMG01001340">
    <property type="protein sequence ID" value="TVY49108.1"/>
    <property type="molecule type" value="Genomic_DNA"/>
</dbReference>
<dbReference type="PANTHER" id="PTHR24322:SF736">
    <property type="entry name" value="RETINOL DEHYDROGENASE 10"/>
    <property type="match status" value="1"/>
</dbReference>
<evidence type="ECO:0000256" key="4">
    <source>
        <dbReference type="ARBA" id="ARBA00022857"/>
    </source>
</evidence>
<gene>
    <name evidence="14" type="primary">RED2_1</name>
    <name evidence="14" type="ORF">LCER1_G007617</name>
</gene>
<comment type="subcellular location">
    <subcellularLocation>
        <location evidence="1">Membrane</location>
        <topology evidence="1">Multi-pass membrane protein</topology>
    </subcellularLocation>
</comment>
<comment type="function">
    <text evidence="9">Catalyzes the reduction of all-trans-retinal to all-trans-retinol in the presence of NADPH.</text>
</comment>
<dbReference type="OrthoDB" id="10253736at2759"/>
<evidence type="ECO:0000256" key="8">
    <source>
        <dbReference type="ARBA" id="ARBA00023136"/>
    </source>
</evidence>
<evidence type="ECO:0000256" key="2">
    <source>
        <dbReference type="ARBA" id="ARBA00006484"/>
    </source>
</evidence>
<evidence type="ECO:0000313" key="15">
    <source>
        <dbReference type="Proteomes" id="UP000481288"/>
    </source>
</evidence>
<dbReference type="AlphaFoldDB" id="A0A7D8YKJ1"/>
<proteinExistence type="inferred from homology"/>
<evidence type="ECO:0000313" key="14">
    <source>
        <dbReference type="EMBL" id="TVY49108.1"/>
    </source>
</evidence>
<dbReference type="InterPro" id="IPR002347">
    <property type="entry name" value="SDR_fam"/>
</dbReference>
<evidence type="ECO:0000256" key="13">
    <source>
        <dbReference type="SAM" id="MobiDB-lite"/>
    </source>
</evidence>
<evidence type="ECO:0000256" key="12">
    <source>
        <dbReference type="RuleBase" id="RU000363"/>
    </source>
</evidence>
<comment type="caution">
    <text evidence="14">The sequence shown here is derived from an EMBL/GenBank/DDBJ whole genome shotgun (WGS) entry which is preliminary data.</text>
</comment>
<evidence type="ECO:0000256" key="6">
    <source>
        <dbReference type="ARBA" id="ARBA00023002"/>
    </source>
</evidence>
<dbReference type="SUPFAM" id="SSF51735">
    <property type="entry name" value="NAD(P)-binding Rossmann-fold domains"/>
    <property type="match status" value="1"/>
</dbReference>
<evidence type="ECO:0000256" key="10">
    <source>
        <dbReference type="ARBA" id="ARBA00068717"/>
    </source>
</evidence>
<evidence type="ECO:0000256" key="5">
    <source>
        <dbReference type="ARBA" id="ARBA00022989"/>
    </source>
</evidence>
<dbReference type="Proteomes" id="UP000481288">
    <property type="component" value="Unassembled WGS sequence"/>
</dbReference>
<keyword evidence="15" id="KW-1185">Reference proteome</keyword>
<accession>A0A7D8YKJ1</accession>
<keyword evidence="6" id="KW-0560">Oxidoreductase</keyword>
<name>A0A7D8YKJ1_9HELO</name>
<keyword evidence="4" id="KW-0521">NADP</keyword>
<dbReference type="PANTHER" id="PTHR24322">
    <property type="entry name" value="PKSB"/>
    <property type="match status" value="1"/>
</dbReference>
<reference evidence="14 15" key="1">
    <citation type="submission" date="2018-05" db="EMBL/GenBank/DDBJ databases">
        <title>Whole genome sequencing for identification of molecular markers to develop diagnostic detection tools for the regulated plant pathogen Lachnellula willkommii.</title>
        <authorList>
            <person name="Giroux E."/>
            <person name="Bilodeau G."/>
        </authorList>
    </citation>
    <scope>NUCLEOTIDE SEQUENCE [LARGE SCALE GENOMIC DNA]</scope>
    <source>
        <strain evidence="14 15">CBS 625.97</strain>
    </source>
</reference>
<dbReference type="GO" id="GO:0052650">
    <property type="term" value="F:all-trans-retinol dehydrogenase (NADP+) activity"/>
    <property type="evidence" value="ECO:0007669"/>
    <property type="project" value="UniProtKB-ARBA"/>
</dbReference>
<comment type="similarity">
    <text evidence="2 12">Belongs to the short-chain dehydrogenases/reductases (SDR) family.</text>
</comment>
<dbReference type="FunFam" id="3.40.50.720:FF:000131">
    <property type="entry name" value="Short-chain dehydrogenase/reductase 3"/>
    <property type="match status" value="1"/>
</dbReference>
<evidence type="ECO:0000256" key="3">
    <source>
        <dbReference type="ARBA" id="ARBA00022692"/>
    </source>
</evidence>
<organism evidence="14 15">
    <name type="scientific">Lachnellula cervina</name>
    <dbReference type="NCBI Taxonomy" id="1316786"/>
    <lineage>
        <taxon>Eukaryota</taxon>
        <taxon>Fungi</taxon>
        <taxon>Dikarya</taxon>
        <taxon>Ascomycota</taxon>
        <taxon>Pezizomycotina</taxon>
        <taxon>Leotiomycetes</taxon>
        <taxon>Helotiales</taxon>
        <taxon>Lachnaceae</taxon>
        <taxon>Lachnellula</taxon>
    </lineage>
</organism>
<evidence type="ECO:0000256" key="7">
    <source>
        <dbReference type="ARBA" id="ARBA00023098"/>
    </source>
</evidence>
<evidence type="ECO:0000256" key="11">
    <source>
        <dbReference type="ARBA" id="ARBA00082544"/>
    </source>
</evidence>
<dbReference type="Gene3D" id="3.40.50.720">
    <property type="entry name" value="NAD(P)-binding Rossmann-like Domain"/>
    <property type="match status" value="1"/>
</dbReference>
<keyword evidence="8" id="KW-0472">Membrane</keyword>
<feature type="region of interest" description="Disordered" evidence="13">
    <location>
        <begin position="355"/>
        <end position="376"/>
    </location>
</feature>
<keyword evidence="3" id="KW-0812">Transmembrane</keyword>
<dbReference type="CDD" id="cd05339">
    <property type="entry name" value="17beta-HSDXI-like_SDR_c"/>
    <property type="match status" value="1"/>
</dbReference>
<dbReference type="PRINTS" id="PR00080">
    <property type="entry name" value="SDRFAMILY"/>
</dbReference>
<dbReference type="Pfam" id="PF00106">
    <property type="entry name" value="adh_short"/>
    <property type="match status" value="1"/>
</dbReference>
<evidence type="ECO:0000256" key="9">
    <source>
        <dbReference type="ARBA" id="ARBA00059620"/>
    </source>
</evidence>
<keyword evidence="7" id="KW-0443">Lipid metabolism</keyword>